<keyword evidence="1" id="KW-1133">Transmembrane helix</keyword>
<dbReference type="Proteomes" id="UP000271374">
    <property type="component" value="Unassembled WGS sequence"/>
</dbReference>
<feature type="transmembrane region" description="Helical" evidence="1">
    <location>
        <begin position="30"/>
        <end position="55"/>
    </location>
</feature>
<dbReference type="EMBL" id="RXNT01000001">
    <property type="protein sequence ID" value="RTR36281.1"/>
    <property type="molecule type" value="Genomic_DNA"/>
</dbReference>
<evidence type="ECO:0000256" key="1">
    <source>
        <dbReference type="SAM" id="Phobius"/>
    </source>
</evidence>
<comment type="caution">
    <text evidence="2">The sequence shown here is derived from an EMBL/GenBank/DDBJ whole genome shotgun (WGS) entry which is preliminary data.</text>
</comment>
<organism evidence="2 3">
    <name type="scientific">Bacillus yapensis</name>
    <dbReference type="NCBI Taxonomy" id="2492960"/>
    <lineage>
        <taxon>Bacteria</taxon>
        <taxon>Bacillati</taxon>
        <taxon>Bacillota</taxon>
        <taxon>Bacilli</taxon>
        <taxon>Bacillales</taxon>
        <taxon>Bacillaceae</taxon>
        <taxon>Bacillus</taxon>
    </lineage>
</organism>
<evidence type="ECO:0000313" key="2">
    <source>
        <dbReference type="EMBL" id="RTR36281.1"/>
    </source>
</evidence>
<feature type="transmembrane region" description="Helical" evidence="1">
    <location>
        <begin position="6"/>
        <end position="23"/>
    </location>
</feature>
<evidence type="ECO:0000313" key="3">
    <source>
        <dbReference type="Proteomes" id="UP000271374"/>
    </source>
</evidence>
<keyword evidence="1" id="KW-0812">Transmembrane</keyword>
<dbReference type="OrthoDB" id="2442156at2"/>
<dbReference type="AlphaFoldDB" id="A0A431WLD3"/>
<keyword evidence="3" id="KW-1185">Reference proteome</keyword>
<proteinExistence type="predicted"/>
<feature type="transmembrane region" description="Helical" evidence="1">
    <location>
        <begin position="61"/>
        <end position="86"/>
    </location>
</feature>
<reference evidence="2 3" key="1">
    <citation type="submission" date="2018-12" db="EMBL/GenBank/DDBJ databases">
        <title>Bacillus yapensis draft genome sequence.</title>
        <authorList>
            <person name="Yu L."/>
            <person name="Xu X."/>
            <person name="Tang X."/>
        </authorList>
    </citation>
    <scope>NUCLEOTIDE SEQUENCE [LARGE SCALE GENOMIC DNA]</scope>
    <source>
        <strain evidence="2 3">XXST-01</strain>
    </source>
</reference>
<accession>A0A431WLD3</accession>
<sequence length="101" mass="11378">MPMFVGYAIASIGSIMAFQLTRGKSKKRKYIVWGITTMLALAPFFSFSIGLSYAFIVQNGWASMIMWVLFPIIFIIGLGMLLVGIFMRQEKGQDTRPDITE</sequence>
<protein>
    <recommendedName>
        <fullName evidence="4">Major facilitator superfamily (MFS) profile domain-containing protein</fullName>
    </recommendedName>
</protein>
<name>A0A431WLD3_9BACI</name>
<keyword evidence="1" id="KW-0472">Membrane</keyword>
<evidence type="ECO:0008006" key="4">
    <source>
        <dbReference type="Google" id="ProtNLM"/>
    </source>
</evidence>
<gene>
    <name evidence="2" type="ORF">EKG37_01610</name>
</gene>